<dbReference type="AlphaFoldDB" id="A0A2N3QQR3"/>
<dbReference type="GO" id="GO:0015421">
    <property type="term" value="F:ABC-type oligopeptide transporter activity"/>
    <property type="evidence" value="ECO:0007669"/>
    <property type="project" value="TreeGrafter"/>
</dbReference>
<dbReference type="InterPro" id="IPR003593">
    <property type="entry name" value="AAA+_ATPase"/>
</dbReference>
<dbReference type="InterPro" id="IPR011527">
    <property type="entry name" value="ABC1_TM_dom"/>
</dbReference>
<reference evidence="14 16" key="1">
    <citation type="submission" date="2017-10" db="EMBL/GenBank/DDBJ databases">
        <title>Bifidobacterium genomics.</title>
        <authorList>
            <person name="Lugli G.A."/>
            <person name="Milani C."/>
            <person name="Mancabelli L."/>
        </authorList>
    </citation>
    <scope>NUCLEOTIDE SEQUENCE [LARGE SCALE GENOMIC DNA]</scope>
    <source>
        <strain evidence="14 16">1744B</strain>
    </source>
</reference>
<keyword evidence="5 11" id="KW-0812">Transmembrane</keyword>
<dbReference type="PROSITE" id="PS51257">
    <property type="entry name" value="PROKAR_LIPOPROTEIN"/>
    <property type="match status" value="1"/>
</dbReference>
<evidence type="ECO:0000256" key="5">
    <source>
        <dbReference type="ARBA" id="ARBA00022692"/>
    </source>
</evidence>
<evidence type="ECO:0000256" key="3">
    <source>
        <dbReference type="ARBA" id="ARBA00022475"/>
    </source>
</evidence>
<dbReference type="PROSITE" id="PS50929">
    <property type="entry name" value="ABC_TM1F"/>
    <property type="match status" value="1"/>
</dbReference>
<evidence type="ECO:0000313" key="14">
    <source>
        <dbReference type="EMBL" id="PKU94137.1"/>
    </source>
</evidence>
<sequence length="594" mass="65584">MKEQKKPSAFSVLMGYAGGHKALTYLSLLLSAACGVLALMPFVYLWRIIREVIEVAPDFSAATNITHNGWMAVIFSLINMLVYFGALMCSHVSAFRVAGNMKKDLLHHIAKLPIGFADEMGSGKVRRIVTEATSSTETLLAHNLPDMAQAIVTPLAMVVMLFLYDWRFGLACLVPIIIAFCMMFQMAGPAMAEDMRQYQNALENMSNEAVEYVRGIPVVKTFGQTVFSFHRFKKSIDDYGNFCLQYTFRCRKSMILFTMFINSAFAFLIGLTLFLTRGGAATTDILVNFLFYVIFTPIITTTMMRVMFMSENSMKIDDAIARVNSILDIRPLQEAKEKKAPSGAYVEIKDATYRYSEDANPAVKNLSLSADKDQIVALVGPSGSGKTTAAGLISRFFDAQEGSVSIGGVDVRDIGKDELMNMVSYVFQDSRLLKRSIADNLRIAKPNATDAELAEALHAAQCDDIIQRLPQGIDTVLGSEGTYLSGGEQQRIAIARAILKKAPVVILDEATAFADPENEVLVQKAFTELTKHSTVIMIAHRLSTIRGADKIYVLDHGEVVETGKHDELVEKGGLYSTMWKEYQSAISWKVGEAV</sequence>
<evidence type="ECO:0000256" key="1">
    <source>
        <dbReference type="ARBA" id="ARBA00004429"/>
    </source>
</evidence>
<keyword evidence="3" id="KW-1003">Cell membrane</keyword>
<dbReference type="PROSITE" id="PS00211">
    <property type="entry name" value="ABC_TRANSPORTER_1"/>
    <property type="match status" value="1"/>
</dbReference>
<evidence type="ECO:0000256" key="11">
    <source>
        <dbReference type="SAM" id="Phobius"/>
    </source>
</evidence>
<proteinExistence type="inferred from homology"/>
<feature type="transmembrane region" description="Helical" evidence="11">
    <location>
        <begin position="289"/>
        <end position="308"/>
    </location>
</feature>
<evidence type="ECO:0000256" key="2">
    <source>
        <dbReference type="ARBA" id="ARBA00022448"/>
    </source>
</evidence>
<feature type="transmembrane region" description="Helical" evidence="11">
    <location>
        <begin position="23"/>
        <end position="49"/>
    </location>
</feature>
<dbReference type="InterPro" id="IPR027417">
    <property type="entry name" value="P-loop_NTPase"/>
</dbReference>
<dbReference type="Pfam" id="PF00005">
    <property type="entry name" value="ABC_tran"/>
    <property type="match status" value="1"/>
</dbReference>
<dbReference type="PANTHER" id="PTHR43394:SF1">
    <property type="entry name" value="ATP-BINDING CASSETTE SUB-FAMILY B MEMBER 10, MITOCHONDRIAL"/>
    <property type="match status" value="1"/>
</dbReference>
<evidence type="ECO:0000256" key="8">
    <source>
        <dbReference type="ARBA" id="ARBA00022989"/>
    </source>
</evidence>
<evidence type="ECO:0000256" key="7">
    <source>
        <dbReference type="ARBA" id="ARBA00022840"/>
    </source>
</evidence>
<keyword evidence="6" id="KW-0547">Nucleotide-binding</keyword>
<dbReference type="GO" id="GO:0005886">
    <property type="term" value="C:plasma membrane"/>
    <property type="evidence" value="ECO:0007669"/>
    <property type="project" value="UniProtKB-SubCell"/>
</dbReference>
<organism evidence="14 16">
    <name type="scientific">Bifidobacterium pseudolongum subsp. globosum</name>
    <dbReference type="NCBI Taxonomy" id="1690"/>
    <lineage>
        <taxon>Bacteria</taxon>
        <taxon>Bacillati</taxon>
        <taxon>Actinomycetota</taxon>
        <taxon>Actinomycetes</taxon>
        <taxon>Bifidobacteriales</taxon>
        <taxon>Bifidobacteriaceae</taxon>
        <taxon>Bifidobacterium</taxon>
    </lineage>
</organism>
<dbReference type="Pfam" id="PF00664">
    <property type="entry name" value="ABC_membrane"/>
    <property type="match status" value="1"/>
</dbReference>
<dbReference type="Gene3D" id="3.40.50.300">
    <property type="entry name" value="P-loop containing nucleotide triphosphate hydrolases"/>
    <property type="match status" value="1"/>
</dbReference>
<feature type="transmembrane region" description="Helical" evidence="11">
    <location>
        <begin position="69"/>
        <end position="95"/>
    </location>
</feature>
<feature type="domain" description="ABC transporter" evidence="12">
    <location>
        <begin position="346"/>
        <end position="581"/>
    </location>
</feature>
<dbReference type="GO" id="GO:0005524">
    <property type="term" value="F:ATP binding"/>
    <property type="evidence" value="ECO:0007669"/>
    <property type="project" value="UniProtKB-KW"/>
</dbReference>
<dbReference type="SMART" id="SM00382">
    <property type="entry name" value="AAA"/>
    <property type="match status" value="1"/>
</dbReference>
<keyword evidence="9 11" id="KW-0472">Membrane</keyword>
<evidence type="ECO:0000259" key="12">
    <source>
        <dbReference type="PROSITE" id="PS50893"/>
    </source>
</evidence>
<name>A0A2N3QQR3_9BIFI</name>
<dbReference type="InterPro" id="IPR003439">
    <property type="entry name" value="ABC_transporter-like_ATP-bd"/>
</dbReference>
<comment type="subcellular location">
    <subcellularLocation>
        <location evidence="1">Cell inner membrane</location>
        <topology evidence="1">Multi-pass membrane protein</topology>
    </subcellularLocation>
</comment>
<keyword evidence="2" id="KW-0813">Transport</keyword>
<dbReference type="GO" id="GO:0016887">
    <property type="term" value="F:ATP hydrolysis activity"/>
    <property type="evidence" value="ECO:0007669"/>
    <property type="project" value="InterPro"/>
</dbReference>
<dbReference type="Proteomes" id="UP000233783">
    <property type="component" value="Unassembled WGS sequence"/>
</dbReference>
<evidence type="ECO:0000313" key="16">
    <source>
        <dbReference type="Proteomes" id="UP000233783"/>
    </source>
</evidence>
<dbReference type="InterPro" id="IPR039421">
    <property type="entry name" value="Type_1_exporter"/>
</dbReference>
<accession>A0A2N3QQR3</accession>
<evidence type="ECO:0000259" key="13">
    <source>
        <dbReference type="PROSITE" id="PS50929"/>
    </source>
</evidence>
<dbReference type="InterPro" id="IPR036640">
    <property type="entry name" value="ABC1_TM_sf"/>
</dbReference>
<dbReference type="FunFam" id="3.40.50.300:FF:000221">
    <property type="entry name" value="Multidrug ABC transporter ATP-binding protein"/>
    <property type="match status" value="1"/>
</dbReference>
<dbReference type="EMBL" id="PCHB01000022">
    <property type="protein sequence ID" value="PKU94137.1"/>
    <property type="molecule type" value="Genomic_DNA"/>
</dbReference>
<dbReference type="CDD" id="cd07346">
    <property type="entry name" value="ABC_6TM_exporters"/>
    <property type="match status" value="1"/>
</dbReference>
<dbReference type="EMBL" id="RYVC01000005">
    <property type="protein sequence ID" value="RYQ47644.1"/>
    <property type="molecule type" value="Genomic_DNA"/>
</dbReference>
<dbReference type="SUPFAM" id="SSF52540">
    <property type="entry name" value="P-loop containing nucleoside triphosphate hydrolases"/>
    <property type="match status" value="1"/>
</dbReference>
<dbReference type="Gene3D" id="1.20.1560.10">
    <property type="entry name" value="ABC transporter type 1, transmembrane domain"/>
    <property type="match status" value="1"/>
</dbReference>
<evidence type="ECO:0000256" key="10">
    <source>
        <dbReference type="ARBA" id="ARBA00023455"/>
    </source>
</evidence>
<keyword evidence="4" id="KW-0997">Cell inner membrane</keyword>
<feature type="transmembrane region" description="Helical" evidence="11">
    <location>
        <begin position="168"/>
        <end position="187"/>
    </location>
</feature>
<dbReference type="SUPFAM" id="SSF90123">
    <property type="entry name" value="ABC transporter transmembrane region"/>
    <property type="match status" value="1"/>
</dbReference>
<evidence type="ECO:0000313" key="15">
    <source>
        <dbReference type="EMBL" id="RYQ47644.1"/>
    </source>
</evidence>
<feature type="transmembrane region" description="Helical" evidence="11">
    <location>
        <begin position="254"/>
        <end position="277"/>
    </location>
</feature>
<keyword evidence="8 11" id="KW-1133">Transmembrane helix</keyword>
<dbReference type="PROSITE" id="PS50893">
    <property type="entry name" value="ABC_TRANSPORTER_2"/>
    <property type="match status" value="1"/>
</dbReference>
<feature type="domain" description="ABC transmembrane type-1" evidence="13">
    <location>
        <begin position="26"/>
        <end position="310"/>
    </location>
</feature>
<dbReference type="InterPro" id="IPR017871">
    <property type="entry name" value="ABC_transporter-like_CS"/>
</dbReference>
<reference evidence="15 17" key="2">
    <citation type="submission" date="2018-12" db="EMBL/GenBank/DDBJ databases">
        <title>Unveiling genomic diversity among members of the Bifidobacterium pseudolongum species, a widely distributed gut commensal of the animal kingdom.</title>
        <authorList>
            <person name="Lugli G.A."/>
            <person name="Duranti S."/>
            <person name="Albert K."/>
            <person name="Mancabelli L."/>
            <person name="Napoli S."/>
            <person name="Viappiani A."/>
            <person name="Anzalone R."/>
            <person name="Longhi G."/>
            <person name="Milani C."/>
            <person name="Turroni F."/>
            <person name="Alessandri G."/>
            <person name="Sela D.A."/>
            <person name="Van Sinderen D."/>
            <person name="Ventura M."/>
        </authorList>
    </citation>
    <scope>NUCLEOTIDE SEQUENCE [LARGE SCALE GENOMIC DNA]</scope>
    <source>
        <strain evidence="15 17">1780B</strain>
    </source>
</reference>
<evidence type="ECO:0000256" key="9">
    <source>
        <dbReference type="ARBA" id="ARBA00023136"/>
    </source>
</evidence>
<protein>
    <submittedName>
        <fullName evidence="14">ABC transporter ATP-binding protein</fullName>
    </submittedName>
</protein>
<dbReference type="Proteomes" id="UP000292933">
    <property type="component" value="Unassembled WGS sequence"/>
</dbReference>
<keyword evidence="7 14" id="KW-0067">ATP-binding</keyword>
<gene>
    <name evidence="14" type="ORF">CQR56_1688</name>
    <name evidence="15" type="ORF">PG1780B_0421</name>
</gene>
<dbReference type="PANTHER" id="PTHR43394">
    <property type="entry name" value="ATP-DEPENDENT PERMEASE MDL1, MITOCHONDRIAL"/>
    <property type="match status" value="1"/>
</dbReference>
<feature type="transmembrane region" description="Helical" evidence="11">
    <location>
        <begin position="144"/>
        <end position="162"/>
    </location>
</feature>
<comment type="similarity">
    <text evidence="10">Belongs to the ABC transporter superfamily. Siderophore-Fe(3+) uptake transporter (SIUT) (TC 3.A.1.21) family.</text>
</comment>
<evidence type="ECO:0000313" key="17">
    <source>
        <dbReference type="Proteomes" id="UP000292933"/>
    </source>
</evidence>
<evidence type="ECO:0000256" key="6">
    <source>
        <dbReference type="ARBA" id="ARBA00022741"/>
    </source>
</evidence>
<evidence type="ECO:0000256" key="4">
    <source>
        <dbReference type="ARBA" id="ARBA00022519"/>
    </source>
</evidence>
<comment type="caution">
    <text evidence="14">The sequence shown here is derived from an EMBL/GenBank/DDBJ whole genome shotgun (WGS) entry which is preliminary data.</text>
</comment>
<dbReference type="RefSeq" id="WP_101393913.1">
    <property type="nucleotide sequence ID" value="NZ_PCHB01000022.1"/>
</dbReference>